<dbReference type="EMBL" id="UZAH01025307">
    <property type="protein sequence ID" value="VDO61037.1"/>
    <property type="molecule type" value="Genomic_DNA"/>
</dbReference>
<dbReference type="InterPro" id="IPR014044">
    <property type="entry name" value="CAP_dom"/>
</dbReference>
<organism evidence="2">
    <name type="scientific">Heligmosomoides polygyrus</name>
    <name type="common">Parasitic roundworm</name>
    <dbReference type="NCBI Taxonomy" id="6339"/>
    <lineage>
        <taxon>Eukaryota</taxon>
        <taxon>Metazoa</taxon>
        <taxon>Ecdysozoa</taxon>
        <taxon>Nematoda</taxon>
        <taxon>Chromadorea</taxon>
        <taxon>Rhabditida</taxon>
        <taxon>Rhabditina</taxon>
        <taxon>Rhabditomorpha</taxon>
        <taxon>Strongyloidea</taxon>
        <taxon>Heligmosomidae</taxon>
        <taxon>Heligmosomoides</taxon>
    </lineage>
</organism>
<sequence>MSTVCLWYVYMVPANVGDFLYDLVTHKKQNKISAADTTCNLTITSEANRLNALGSHTVARGLLQSEQIYDNAGDSYETAVNLYDFIYDCEYESIADEFVQGCQQTPPSTPPEGHALNFKGFPYNGGATYNRPSEIAIDEWRDQSTKIKATNMFDEGIRELSNLLLRQMLNWRTLRVGCSVQSCGGGIIASVACVYEKPALSPGDQMYEVGKPCSADEECTAYEPAKCDVDGMLCILDTISSITSSTSTSTTSTTVLNTTLSTSSLATTNANPNTGT</sequence>
<name>A0A3P7XMW8_HELPZ</name>
<dbReference type="Gene3D" id="3.40.33.10">
    <property type="entry name" value="CAP"/>
    <property type="match status" value="1"/>
</dbReference>
<protein>
    <recommendedName>
        <fullName evidence="1">SCP domain-containing protein</fullName>
    </recommendedName>
</protein>
<accession>A0A3P7XMW8</accession>
<reference evidence="2" key="1">
    <citation type="submission" date="2018-11" db="EMBL/GenBank/DDBJ databases">
        <authorList>
            <consortium name="Pathogen Informatics"/>
        </authorList>
    </citation>
    <scope>NUCLEOTIDE SEQUENCE [LARGE SCALE GENOMIC DNA]</scope>
</reference>
<dbReference type="SUPFAM" id="SSF55797">
    <property type="entry name" value="PR-1-like"/>
    <property type="match status" value="1"/>
</dbReference>
<evidence type="ECO:0000259" key="1">
    <source>
        <dbReference type="Pfam" id="PF00188"/>
    </source>
</evidence>
<gene>
    <name evidence="2" type="ORF">HPBE_LOCUS4381</name>
</gene>
<dbReference type="Pfam" id="PF00188">
    <property type="entry name" value="CAP"/>
    <property type="match status" value="1"/>
</dbReference>
<dbReference type="InterPro" id="IPR035940">
    <property type="entry name" value="CAP_sf"/>
</dbReference>
<feature type="domain" description="SCP" evidence="1">
    <location>
        <begin position="79"/>
        <end position="188"/>
    </location>
</feature>
<evidence type="ECO:0000313" key="2">
    <source>
        <dbReference type="EMBL" id="VDO61037.1"/>
    </source>
</evidence>
<proteinExistence type="predicted"/>
<dbReference type="AlphaFoldDB" id="A0A3P7XMW8"/>